<dbReference type="SUPFAM" id="SSF54427">
    <property type="entry name" value="NTF2-like"/>
    <property type="match status" value="1"/>
</dbReference>
<evidence type="ECO:0000313" key="2">
    <source>
        <dbReference type="EMBL" id="NML12828.1"/>
    </source>
</evidence>
<evidence type="ECO:0000259" key="1">
    <source>
        <dbReference type="Pfam" id="PF13577"/>
    </source>
</evidence>
<dbReference type="Gene3D" id="3.10.450.50">
    <property type="match status" value="1"/>
</dbReference>
<organism evidence="2 3">
    <name type="scientific">Sphingobium psychrophilum</name>
    <dbReference type="NCBI Taxonomy" id="2728834"/>
    <lineage>
        <taxon>Bacteria</taxon>
        <taxon>Pseudomonadati</taxon>
        <taxon>Pseudomonadota</taxon>
        <taxon>Alphaproteobacteria</taxon>
        <taxon>Sphingomonadales</taxon>
        <taxon>Sphingomonadaceae</taxon>
        <taxon>Sphingobium</taxon>
    </lineage>
</organism>
<keyword evidence="3" id="KW-1185">Reference proteome</keyword>
<dbReference type="CDD" id="cd00531">
    <property type="entry name" value="NTF2_like"/>
    <property type="match status" value="1"/>
</dbReference>
<gene>
    <name evidence="2" type="ORF">HHL08_22290</name>
</gene>
<dbReference type="InterPro" id="IPR032710">
    <property type="entry name" value="NTF2-like_dom_sf"/>
</dbReference>
<dbReference type="InterPro" id="IPR037401">
    <property type="entry name" value="SnoaL-like"/>
</dbReference>
<reference evidence="2 3" key="1">
    <citation type="submission" date="2020-04" db="EMBL/GenBank/DDBJ databases">
        <title>Sphingobium sp. AR-3-1 isolated from Arctic soil.</title>
        <authorList>
            <person name="Dahal R.H."/>
            <person name="Chaudhary D.K."/>
        </authorList>
    </citation>
    <scope>NUCLEOTIDE SEQUENCE [LARGE SCALE GENOMIC DNA]</scope>
    <source>
        <strain evidence="2 3">AR-3-1</strain>
    </source>
</reference>
<feature type="domain" description="SnoaL-like" evidence="1">
    <location>
        <begin position="28"/>
        <end position="142"/>
    </location>
</feature>
<dbReference type="EMBL" id="JABBFV010000027">
    <property type="protein sequence ID" value="NML12828.1"/>
    <property type="molecule type" value="Genomic_DNA"/>
</dbReference>
<proteinExistence type="predicted"/>
<evidence type="ECO:0000313" key="3">
    <source>
        <dbReference type="Proteomes" id="UP000519023"/>
    </source>
</evidence>
<dbReference type="AlphaFoldDB" id="A0A7X9WZK1"/>
<dbReference type="Proteomes" id="UP000519023">
    <property type="component" value="Unassembled WGS sequence"/>
</dbReference>
<protein>
    <submittedName>
        <fullName evidence="2">Nuclear transport factor 2 family protein</fullName>
    </submittedName>
</protein>
<dbReference type="Pfam" id="PF13577">
    <property type="entry name" value="SnoaL_4"/>
    <property type="match status" value="1"/>
</dbReference>
<sequence>MEEAALVARRGGFGGRQIVTGEERRAIEQDCARLVALYANLNDAGRWADVAALYAPDGRMARPTASGEWTEGRDAILAAFLARPARTTRHVCSNVVIDVLSECEATGESAMLLFTGEGPPKVGSFHDRFVRIEGDWRFAERRGTLTF</sequence>
<comment type="caution">
    <text evidence="2">The sequence shown here is derived from an EMBL/GenBank/DDBJ whole genome shotgun (WGS) entry which is preliminary data.</text>
</comment>
<name>A0A7X9WZK1_9SPHN</name>
<accession>A0A7X9WZK1</accession>